<gene>
    <name evidence="1" type="ORF">QAD02_001687</name>
</gene>
<name>A0ACC2NHZ0_9HYME</name>
<proteinExistence type="predicted"/>
<organism evidence="1 2">
    <name type="scientific">Eretmocerus hayati</name>
    <dbReference type="NCBI Taxonomy" id="131215"/>
    <lineage>
        <taxon>Eukaryota</taxon>
        <taxon>Metazoa</taxon>
        <taxon>Ecdysozoa</taxon>
        <taxon>Arthropoda</taxon>
        <taxon>Hexapoda</taxon>
        <taxon>Insecta</taxon>
        <taxon>Pterygota</taxon>
        <taxon>Neoptera</taxon>
        <taxon>Endopterygota</taxon>
        <taxon>Hymenoptera</taxon>
        <taxon>Apocrita</taxon>
        <taxon>Proctotrupomorpha</taxon>
        <taxon>Chalcidoidea</taxon>
        <taxon>Aphelinidae</taxon>
        <taxon>Aphelininae</taxon>
        <taxon>Eretmocerus</taxon>
    </lineage>
</organism>
<reference evidence="1" key="1">
    <citation type="submission" date="2023-04" db="EMBL/GenBank/DDBJ databases">
        <title>A chromosome-level genome assembly of the parasitoid wasp Eretmocerus hayati.</title>
        <authorList>
            <person name="Zhong Y."/>
            <person name="Liu S."/>
            <person name="Liu Y."/>
        </authorList>
    </citation>
    <scope>NUCLEOTIDE SEQUENCE</scope>
    <source>
        <strain evidence="1">ZJU_SS_LIU_2023</strain>
    </source>
</reference>
<evidence type="ECO:0000313" key="1">
    <source>
        <dbReference type="EMBL" id="KAJ8670428.1"/>
    </source>
</evidence>
<sequence length="557" mass="64341">MNRLTIESNLHRSSRAGGFDSLSLCDTSTLPRRLFTSDVDLGLSPRFKNGMNHATFRGFAPIDRHQLRNFPLAGSNPSSIGDRFIPRRRGLNVDFYHMRKNRKSQKVGPFLDVFEEIKNATERWRSQHMTKLFESTNAFDVLKTQRVLNITEPRVELNAKKVPTTINNYLWKCKPRKQPLMSMKGESSKRYRDHGAQIFRFAVPIKLKNLIDWSSKNVLVAGMSHTMCICDVDFKSLSKVYRIDHQSSICCLKWNPEGTRVAISDVDGITCLYDVDSMDYVWNRKCSCYGSSHIEQCRIMSKNWLQKHKHLVTVCTNGRLNIMEPSNGEIISEHLFKKEIYEISFSPTEEYLAVSESGELVKLYEYPAMHPMFEIEFFAEVKAMAWHPWSTGILCIGGGPGDGSLSLWNVNSQRHLCYRKITFLGSVDSMMFNKLSGELVVHWYYLDGNRLRSVIAVLADFDTIVDAVPLHTEHRMLNIIWNHDHSKLAMQHRDMLLVWNFFGNDDTKWIKVPENKRGGTNQDRLRNYFAETCAVPEPCSTSISTRRAENFSYYNIR</sequence>
<evidence type="ECO:0000313" key="2">
    <source>
        <dbReference type="Proteomes" id="UP001239111"/>
    </source>
</evidence>
<protein>
    <submittedName>
        <fullName evidence="1">Uncharacterized protein</fullName>
    </submittedName>
</protein>
<dbReference type="EMBL" id="CM056743">
    <property type="protein sequence ID" value="KAJ8670428.1"/>
    <property type="molecule type" value="Genomic_DNA"/>
</dbReference>
<keyword evidence="2" id="KW-1185">Reference proteome</keyword>
<dbReference type="Proteomes" id="UP001239111">
    <property type="component" value="Chromosome 3"/>
</dbReference>
<comment type="caution">
    <text evidence="1">The sequence shown here is derived from an EMBL/GenBank/DDBJ whole genome shotgun (WGS) entry which is preliminary data.</text>
</comment>
<accession>A0ACC2NHZ0</accession>